<dbReference type="GO" id="GO:0008270">
    <property type="term" value="F:zinc ion binding"/>
    <property type="evidence" value="ECO:0007669"/>
    <property type="project" value="InterPro"/>
</dbReference>
<dbReference type="RefSeq" id="XP_056077354.1">
    <property type="nucleotide sequence ID" value="XM_056223324.1"/>
</dbReference>
<keyword evidence="7" id="KW-0539">Nucleus</keyword>
<keyword evidence="4" id="KW-0805">Transcription regulation</keyword>
<dbReference type="PROSITE" id="PS00463">
    <property type="entry name" value="ZN2_CY6_FUNGAL_1"/>
    <property type="match status" value="1"/>
</dbReference>
<protein>
    <recommendedName>
        <fullName evidence="9">Zn(2)-C6 fungal-type domain-containing protein</fullName>
    </recommendedName>
</protein>
<keyword evidence="5" id="KW-0238">DNA-binding</keyword>
<dbReference type="Gene3D" id="4.10.240.10">
    <property type="entry name" value="Zn(2)-C6 fungal-type DNA-binding domain"/>
    <property type="match status" value="1"/>
</dbReference>
<accession>A0AA35IQT2</accession>
<keyword evidence="2" id="KW-0479">Metal-binding</keyword>
<evidence type="ECO:0000256" key="5">
    <source>
        <dbReference type="ARBA" id="ARBA00023125"/>
    </source>
</evidence>
<dbReference type="InterPro" id="IPR036864">
    <property type="entry name" value="Zn2-C6_fun-type_DNA-bd_sf"/>
</dbReference>
<proteinExistence type="predicted"/>
<gene>
    <name evidence="10" type="primary">SMKI10G0170</name>
    <name evidence="10" type="ORF">SMKI_10G0170</name>
</gene>
<dbReference type="AlphaFoldDB" id="A0AA35IQT2"/>
<keyword evidence="11" id="KW-1185">Reference proteome</keyword>
<dbReference type="InterPro" id="IPR007219">
    <property type="entry name" value="XnlR_reg_dom"/>
</dbReference>
<evidence type="ECO:0000259" key="9">
    <source>
        <dbReference type="PROSITE" id="PS50048"/>
    </source>
</evidence>
<dbReference type="CDD" id="cd00067">
    <property type="entry name" value="GAL4"/>
    <property type="match status" value="1"/>
</dbReference>
<dbReference type="Pfam" id="PF04082">
    <property type="entry name" value="Fungal_trans"/>
    <property type="match status" value="1"/>
</dbReference>
<evidence type="ECO:0000256" key="6">
    <source>
        <dbReference type="ARBA" id="ARBA00023163"/>
    </source>
</evidence>
<dbReference type="GO" id="GO:0000981">
    <property type="term" value="F:DNA-binding transcription factor activity, RNA polymerase II-specific"/>
    <property type="evidence" value="ECO:0007669"/>
    <property type="project" value="InterPro"/>
</dbReference>
<dbReference type="Pfam" id="PF00172">
    <property type="entry name" value="Zn_clus"/>
    <property type="match status" value="1"/>
</dbReference>
<evidence type="ECO:0000256" key="2">
    <source>
        <dbReference type="ARBA" id="ARBA00022723"/>
    </source>
</evidence>
<dbReference type="SUPFAM" id="SSF57701">
    <property type="entry name" value="Zn2/Cys6 DNA-binding domain"/>
    <property type="match status" value="1"/>
</dbReference>
<dbReference type="CDD" id="cd12148">
    <property type="entry name" value="fungal_TF_MHR"/>
    <property type="match status" value="1"/>
</dbReference>
<dbReference type="InterPro" id="IPR001138">
    <property type="entry name" value="Zn2Cys6_DnaBD"/>
</dbReference>
<dbReference type="GO" id="GO:0006351">
    <property type="term" value="P:DNA-templated transcription"/>
    <property type="evidence" value="ECO:0007669"/>
    <property type="project" value="InterPro"/>
</dbReference>
<comment type="subcellular location">
    <subcellularLocation>
        <location evidence="1">Nucleus</location>
    </subcellularLocation>
</comment>
<dbReference type="PANTHER" id="PTHR47540:SF1">
    <property type="entry name" value="ACTIVATOR OF STRESS GENES 1-RELATED"/>
    <property type="match status" value="1"/>
</dbReference>
<feature type="region of interest" description="Disordered" evidence="8">
    <location>
        <begin position="95"/>
        <end position="122"/>
    </location>
</feature>
<dbReference type="SMART" id="SM00066">
    <property type="entry name" value="GAL4"/>
    <property type="match status" value="1"/>
</dbReference>
<dbReference type="FunFam" id="4.10.240.10:FF:000028">
    <property type="entry name" value="Uncharacterized transcriptional regulatory protein C1773.12"/>
    <property type="match status" value="1"/>
</dbReference>
<organism evidence="10 11">
    <name type="scientific">Saccharomyces mikatae IFO 1815</name>
    <dbReference type="NCBI Taxonomy" id="226126"/>
    <lineage>
        <taxon>Eukaryota</taxon>
        <taxon>Fungi</taxon>
        <taxon>Dikarya</taxon>
        <taxon>Ascomycota</taxon>
        <taxon>Saccharomycotina</taxon>
        <taxon>Saccharomycetes</taxon>
        <taxon>Saccharomycetales</taxon>
        <taxon>Saccharomycetaceae</taxon>
        <taxon>Saccharomyces</taxon>
    </lineage>
</organism>
<evidence type="ECO:0000256" key="3">
    <source>
        <dbReference type="ARBA" id="ARBA00022833"/>
    </source>
</evidence>
<dbReference type="InterPro" id="IPR051711">
    <property type="entry name" value="Stress_Response_Reg"/>
</dbReference>
<dbReference type="GO" id="GO:0043565">
    <property type="term" value="F:sequence-specific DNA binding"/>
    <property type="evidence" value="ECO:0007669"/>
    <property type="project" value="TreeGrafter"/>
</dbReference>
<evidence type="ECO:0000256" key="4">
    <source>
        <dbReference type="ARBA" id="ARBA00023015"/>
    </source>
</evidence>
<evidence type="ECO:0000256" key="1">
    <source>
        <dbReference type="ARBA" id="ARBA00004123"/>
    </source>
</evidence>
<reference evidence="10" key="1">
    <citation type="submission" date="2022-10" db="EMBL/GenBank/DDBJ databases">
        <authorList>
            <person name="Byrne P K."/>
        </authorList>
    </citation>
    <scope>NUCLEOTIDE SEQUENCE</scope>
    <source>
        <strain evidence="10">IFO1815</strain>
    </source>
</reference>
<dbReference type="GO" id="GO:0045944">
    <property type="term" value="P:positive regulation of transcription by RNA polymerase II"/>
    <property type="evidence" value="ECO:0007669"/>
    <property type="project" value="TreeGrafter"/>
</dbReference>
<dbReference type="SMART" id="SM00906">
    <property type="entry name" value="Fungal_trans"/>
    <property type="match status" value="1"/>
</dbReference>
<dbReference type="Proteomes" id="UP001161438">
    <property type="component" value="Chromosome 10"/>
</dbReference>
<evidence type="ECO:0000313" key="10">
    <source>
        <dbReference type="EMBL" id="CAI4034233.1"/>
    </source>
</evidence>
<evidence type="ECO:0000256" key="7">
    <source>
        <dbReference type="ARBA" id="ARBA00023242"/>
    </source>
</evidence>
<dbReference type="PANTHER" id="PTHR47540">
    <property type="entry name" value="THIAMINE REPRESSIBLE GENES REGULATORY PROTEIN THI5"/>
    <property type="match status" value="1"/>
</dbReference>
<dbReference type="GO" id="GO:0005634">
    <property type="term" value="C:nucleus"/>
    <property type="evidence" value="ECO:0007669"/>
    <property type="project" value="UniProtKB-SubCell"/>
</dbReference>
<name>A0AA35IQT2_SACMI</name>
<dbReference type="EMBL" id="OX365766">
    <property type="protein sequence ID" value="CAI4034233.1"/>
    <property type="molecule type" value="Genomic_DNA"/>
</dbReference>
<feature type="domain" description="Zn(2)-C6 fungal-type" evidence="9">
    <location>
        <begin position="57"/>
        <end position="86"/>
    </location>
</feature>
<feature type="compositionally biased region" description="Polar residues" evidence="8">
    <location>
        <begin position="103"/>
        <end position="112"/>
    </location>
</feature>
<sequence>MSINKENFIQYMTLKGSEKSSSCAMKKFKGKKSKILVLSRDAGTNELKPTRGRAHRACVACRKRKVRCSGQTPCRLCQNNSFECKYDRPPRNSSVFDREVSDDSSSYPQSIPHQEGEDKRSSTCTINYKNIVETIFPPEILHQIVTSPSFNNQFFLDTIKTYLLQGQLNVNHVIRQSLPKDAPWHMKTSVPLPPREIALKFIQKTWDCACVLFRFYHRPTIISILDSIYEAEKLGKKYTPEQVKTQPLIYSVLAVGALFSKEDLSKDSRATREFYTDEGYRYFLEAKKSLDFSNITDIYSIQAIFMMTIFLQCSANLKACYSFIGIALRAALKDGLHRKSSIVGPTPIEDETKKRLFWSVYKLDLYMNCILGFPSGIDESDIDQEFPLDVDDENISTTGIKFQDWRTISSCGMNNKHTKLILIMSRIYKLMYSLRRKPLEEDSRLQIVSLNDQLDDWYTQLPDTLKVDTIRYHQPQPPLSICTNDRNSSYSKPKKLLYLDFLLSKIVLYKPFYHYISINPLDVPEFQFQIHMAENCIEVAKKVIQLSYDMITQNLLSGSYWFSIHTIFFSVACLKFYVYQTERGLIRNGKVDSDIYNATQLGSEILSLLRGASNASKRTFEVLNQLFKEFNEKTAVLSEQLSNMVKLQRQESSGTLTSQLQPNNSFTKCQGELQHRQQLQQHQSPVTSLRSILNLPQGETHLNFQRSNSEAHTASTAQEEYLDRLLAEFEEFDYSINRALPDVIDFSALIGQEYVASNQAFASGYGSDPTAS</sequence>
<dbReference type="GeneID" id="80919050"/>
<evidence type="ECO:0000256" key="8">
    <source>
        <dbReference type="SAM" id="MobiDB-lite"/>
    </source>
</evidence>
<keyword evidence="6" id="KW-0804">Transcription</keyword>
<dbReference type="PROSITE" id="PS50048">
    <property type="entry name" value="ZN2_CY6_FUNGAL_2"/>
    <property type="match status" value="1"/>
</dbReference>
<evidence type="ECO:0000313" key="11">
    <source>
        <dbReference type="Proteomes" id="UP001161438"/>
    </source>
</evidence>
<keyword evidence="3" id="KW-0862">Zinc</keyword>